<accession>A0A4Q7KG35</accession>
<comment type="similarity">
    <text evidence="2">Belongs to the peptidase S1 family.</text>
</comment>
<reference evidence="8 9" key="1">
    <citation type="submission" date="2019-02" db="EMBL/GenBank/DDBJ databases">
        <title>Genomic Encyclopedia of Type Strains, Phase IV (KMG-IV): sequencing the most valuable type-strain genomes for metagenomic binning, comparative biology and taxonomic classification.</title>
        <authorList>
            <person name="Goeker M."/>
        </authorList>
    </citation>
    <scope>NUCLEOTIDE SEQUENCE [LARGE SCALE GENOMIC DNA]</scope>
    <source>
        <strain evidence="8 9">DSM 101727</strain>
    </source>
</reference>
<evidence type="ECO:0000256" key="5">
    <source>
        <dbReference type="RuleBase" id="RU363034"/>
    </source>
</evidence>
<keyword evidence="3" id="KW-0964">Secreted</keyword>
<evidence type="ECO:0000259" key="7">
    <source>
        <dbReference type="PROSITE" id="PS50240"/>
    </source>
</evidence>
<gene>
    <name evidence="8" type="ORF">EV193_112150</name>
</gene>
<evidence type="ECO:0000256" key="4">
    <source>
        <dbReference type="ARBA" id="ARBA00023157"/>
    </source>
</evidence>
<dbReference type="InterPro" id="IPR001254">
    <property type="entry name" value="Trypsin_dom"/>
</dbReference>
<keyword evidence="9" id="KW-1185">Reference proteome</keyword>
<dbReference type="GO" id="GO:0004252">
    <property type="term" value="F:serine-type endopeptidase activity"/>
    <property type="evidence" value="ECO:0007669"/>
    <property type="project" value="InterPro"/>
</dbReference>
<name>A0A4Q7KG35_9PSEU</name>
<keyword evidence="5" id="KW-0720">Serine protease</keyword>
<dbReference type="PROSITE" id="PS00135">
    <property type="entry name" value="TRYPSIN_SER"/>
    <property type="match status" value="1"/>
</dbReference>
<evidence type="ECO:0000313" key="9">
    <source>
        <dbReference type="Proteomes" id="UP000294257"/>
    </source>
</evidence>
<dbReference type="Pfam" id="PF00089">
    <property type="entry name" value="Trypsin"/>
    <property type="match status" value="1"/>
</dbReference>
<dbReference type="InterPro" id="IPR033116">
    <property type="entry name" value="TRYPSIN_SER"/>
</dbReference>
<dbReference type="RefSeq" id="WP_130347956.1">
    <property type="nucleotide sequence ID" value="NZ_SGWQ01000012.1"/>
</dbReference>
<dbReference type="InterPro" id="IPR018114">
    <property type="entry name" value="TRYPSIN_HIS"/>
</dbReference>
<comment type="subcellular location">
    <subcellularLocation>
        <location evidence="1">Secreted</location>
    </subcellularLocation>
</comment>
<dbReference type="InterPro" id="IPR009003">
    <property type="entry name" value="Peptidase_S1_PA"/>
</dbReference>
<dbReference type="CDD" id="cd00190">
    <property type="entry name" value="Tryp_SPc"/>
    <property type="match status" value="1"/>
</dbReference>
<keyword evidence="5" id="KW-0378">Hydrolase</keyword>
<dbReference type="PANTHER" id="PTHR24276:SF98">
    <property type="entry name" value="FI18310P1-RELATED"/>
    <property type="match status" value="1"/>
</dbReference>
<dbReference type="PROSITE" id="PS00134">
    <property type="entry name" value="TRYPSIN_HIS"/>
    <property type="match status" value="1"/>
</dbReference>
<protein>
    <submittedName>
        <fullName evidence="8">Chymotrypsin</fullName>
    </submittedName>
</protein>
<dbReference type="SUPFAM" id="SSF50494">
    <property type="entry name" value="Trypsin-like serine proteases"/>
    <property type="match status" value="1"/>
</dbReference>
<dbReference type="GO" id="GO:0005576">
    <property type="term" value="C:extracellular region"/>
    <property type="evidence" value="ECO:0007669"/>
    <property type="project" value="UniProtKB-SubCell"/>
</dbReference>
<dbReference type="GO" id="GO:0051604">
    <property type="term" value="P:protein maturation"/>
    <property type="evidence" value="ECO:0007669"/>
    <property type="project" value="UniProtKB-ARBA"/>
</dbReference>
<keyword evidence="6" id="KW-0732">Signal</keyword>
<dbReference type="SMART" id="SM00020">
    <property type="entry name" value="Tryp_SPc"/>
    <property type="match status" value="1"/>
</dbReference>
<dbReference type="Gene3D" id="2.40.10.10">
    <property type="entry name" value="Trypsin-like serine proteases"/>
    <property type="match status" value="1"/>
</dbReference>
<dbReference type="AlphaFoldDB" id="A0A4Q7KG35"/>
<dbReference type="PRINTS" id="PR00722">
    <property type="entry name" value="CHYMOTRYPSIN"/>
</dbReference>
<feature type="chain" id="PRO_5020821779" evidence="6">
    <location>
        <begin position="31"/>
        <end position="271"/>
    </location>
</feature>
<evidence type="ECO:0000256" key="1">
    <source>
        <dbReference type="ARBA" id="ARBA00004613"/>
    </source>
</evidence>
<keyword evidence="5" id="KW-0645">Protease</keyword>
<dbReference type="EMBL" id="SGWQ01000012">
    <property type="protein sequence ID" value="RZS32516.1"/>
    <property type="molecule type" value="Genomic_DNA"/>
</dbReference>
<dbReference type="PANTHER" id="PTHR24276">
    <property type="entry name" value="POLYSERASE-RELATED"/>
    <property type="match status" value="1"/>
</dbReference>
<dbReference type="InterPro" id="IPR043504">
    <property type="entry name" value="Peptidase_S1_PA_chymotrypsin"/>
</dbReference>
<dbReference type="FunFam" id="2.40.10.10:FF:000047">
    <property type="entry name" value="Trypsin eta"/>
    <property type="match status" value="1"/>
</dbReference>
<evidence type="ECO:0000256" key="2">
    <source>
        <dbReference type="ARBA" id="ARBA00007664"/>
    </source>
</evidence>
<dbReference type="InterPro" id="IPR050430">
    <property type="entry name" value="Peptidase_S1"/>
</dbReference>
<comment type="caution">
    <text evidence="8">The sequence shown here is derived from an EMBL/GenBank/DDBJ whole genome shotgun (WGS) entry which is preliminary data.</text>
</comment>
<feature type="domain" description="Peptidase S1" evidence="7">
    <location>
        <begin position="43"/>
        <end position="265"/>
    </location>
</feature>
<evidence type="ECO:0000256" key="6">
    <source>
        <dbReference type="SAM" id="SignalP"/>
    </source>
</evidence>
<feature type="signal peptide" evidence="6">
    <location>
        <begin position="1"/>
        <end position="30"/>
    </location>
</feature>
<evidence type="ECO:0000256" key="3">
    <source>
        <dbReference type="ARBA" id="ARBA00022525"/>
    </source>
</evidence>
<organism evidence="8 9">
    <name type="scientific">Herbihabitans rhizosphaerae</name>
    <dbReference type="NCBI Taxonomy" id="1872711"/>
    <lineage>
        <taxon>Bacteria</taxon>
        <taxon>Bacillati</taxon>
        <taxon>Actinomycetota</taxon>
        <taxon>Actinomycetes</taxon>
        <taxon>Pseudonocardiales</taxon>
        <taxon>Pseudonocardiaceae</taxon>
        <taxon>Herbihabitans</taxon>
    </lineage>
</organism>
<dbReference type="InterPro" id="IPR001314">
    <property type="entry name" value="Peptidase_S1A"/>
</dbReference>
<keyword evidence="4" id="KW-1015">Disulfide bond</keyword>
<proteinExistence type="inferred from homology"/>
<evidence type="ECO:0000313" key="8">
    <source>
        <dbReference type="EMBL" id="RZS32516.1"/>
    </source>
</evidence>
<dbReference type="GO" id="GO:0006508">
    <property type="term" value="P:proteolysis"/>
    <property type="evidence" value="ECO:0007669"/>
    <property type="project" value="UniProtKB-KW"/>
</dbReference>
<dbReference type="Proteomes" id="UP000294257">
    <property type="component" value="Unassembled WGS sequence"/>
</dbReference>
<dbReference type="OrthoDB" id="1496095at2"/>
<sequence length="271" mass="27732">MAKASRLAGLAGVAAAVLAAGFATVGVADAAPQQDNGPVRPFIVGGEDTTTDENPFVVALLTPDGQQFCGGSLVAKNKVVTAAHCTQGSQPADIQVVAGRTKMSSQDGKVSKVTNVWVHPEYTDAVKGFDVSVLTLETELDFKPVELAKADDPGYAEGKEALILGWGNTSEGGGQADNLQKAAVPVTSVDYCKKAYPELVADASVCAGKPEGGVDTCQGDSGGPIVVEGKLIGATSWGEGCARPEKPGVYAKIGTYYDALMEQIGGGGTRR</sequence>
<dbReference type="PROSITE" id="PS50240">
    <property type="entry name" value="TRYPSIN_DOM"/>
    <property type="match status" value="1"/>
</dbReference>